<dbReference type="InterPro" id="IPR023000">
    <property type="entry name" value="Shikimate_kinase_CS"/>
</dbReference>
<organism evidence="12 13">
    <name type="scientific">Polynucleobacter aenigmaticus</name>
    <dbReference type="NCBI Taxonomy" id="1743164"/>
    <lineage>
        <taxon>Bacteria</taxon>
        <taxon>Pseudomonadati</taxon>
        <taxon>Pseudomonadota</taxon>
        <taxon>Betaproteobacteria</taxon>
        <taxon>Burkholderiales</taxon>
        <taxon>Burkholderiaceae</taxon>
        <taxon>Polynucleobacter</taxon>
    </lineage>
</organism>
<evidence type="ECO:0000256" key="2">
    <source>
        <dbReference type="ARBA" id="ARBA00006997"/>
    </source>
</evidence>
<comment type="cofactor">
    <cofactor evidence="11">
        <name>Mg(2+)</name>
        <dbReference type="ChEBI" id="CHEBI:18420"/>
    </cofactor>
    <text evidence="11">Binds 1 Mg(2+) ion per subunit.</text>
</comment>
<dbReference type="GO" id="GO:0009423">
    <property type="term" value="P:chorismate biosynthetic process"/>
    <property type="evidence" value="ECO:0007669"/>
    <property type="project" value="UniProtKB-UniRule"/>
</dbReference>
<dbReference type="SUPFAM" id="SSF52540">
    <property type="entry name" value="P-loop containing nucleoside triphosphate hydrolases"/>
    <property type="match status" value="1"/>
</dbReference>
<dbReference type="AlphaFoldDB" id="A0A254QAQ3"/>
<evidence type="ECO:0000256" key="6">
    <source>
        <dbReference type="ARBA" id="ARBA00022741"/>
    </source>
</evidence>
<evidence type="ECO:0000256" key="8">
    <source>
        <dbReference type="ARBA" id="ARBA00022840"/>
    </source>
</evidence>
<dbReference type="Pfam" id="PF01202">
    <property type="entry name" value="SKI"/>
    <property type="match status" value="1"/>
</dbReference>
<feature type="binding site" evidence="11">
    <location>
        <position position="83"/>
    </location>
    <ligand>
        <name>substrate</name>
    </ligand>
</feature>
<evidence type="ECO:0000256" key="9">
    <source>
        <dbReference type="ARBA" id="ARBA00023141"/>
    </source>
</evidence>
<feature type="binding site" evidence="11">
    <location>
        <position position="61"/>
    </location>
    <ligand>
        <name>substrate</name>
    </ligand>
</feature>
<evidence type="ECO:0000256" key="3">
    <source>
        <dbReference type="ARBA" id="ARBA00012154"/>
    </source>
</evidence>
<dbReference type="GO" id="GO:0005524">
    <property type="term" value="F:ATP binding"/>
    <property type="evidence" value="ECO:0007669"/>
    <property type="project" value="UniProtKB-UniRule"/>
</dbReference>
<evidence type="ECO:0000256" key="11">
    <source>
        <dbReference type="HAMAP-Rule" id="MF_00109"/>
    </source>
</evidence>
<dbReference type="GO" id="GO:0004765">
    <property type="term" value="F:shikimate kinase activity"/>
    <property type="evidence" value="ECO:0007669"/>
    <property type="project" value="UniProtKB-UniRule"/>
</dbReference>
<keyword evidence="13" id="KW-1185">Reference proteome</keyword>
<dbReference type="HAMAP" id="MF_00109">
    <property type="entry name" value="Shikimate_kinase"/>
    <property type="match status" value="1"/>
</dbReference>
<dbReference type="PRINTS" id="PR01100">
    <property type="entry name" value="SHIKIMTKNASE"/>
</dbReference>
<comment type="function">
    <text evidence="11">Catalyzes the specific phosphorylation of the 3-hydroxyl group of shikimic acid using ATP as a cosubstrate.</text>
</comment>
<keyword evidence="11" id="KW-0479">Metal-binding</keyword>
<keyword evidence="4 11" id="KW-0028">Amino-acid biosynthesis</keyword>
<feature type="binding site" evidence="11">
    <location>
        <begin position="15"/>
        <end position="20"/>
    </location>
    <ligand>
        <name>ATP</name>
        <dbReference type="ChEBI" id="CHEBI:30616"/>
    </ligand>
</feature>
<reference evidence="12 13" key="1">
    <citation type="submission" date="2017-05" db="EMBL/GenBank/DDBJ databases">
        <title>Polynucleobacter sp. MWH-K35W1 isolated from the permanently anoxic monimolimnion of a meromictic lake.</title>
        <authorList>
            <person name="Hahn M.W."/>
        </authorList>
    </citation>
    <scope>NUCLEOTIDE SEQUENCE [LARGE SCALE GENOMIC DNA]</scope>
    <source>
        <strain evidence="12 13">MWH-K35W1</strain>
    </source>
</reference>
<accession>A0A254QAQ3</accession>
<comment type="similarity">
    <text evidence="2 11">Belongs to the shikimate kinase family.</text>
</comment>
<keyword evidence="8 11" id="KW-0067">ATP-binding</keyword>
<evidence type="ECO:0000313" key="13">
    <source>
        <dbReference type="Proteomes" id="UP000198104"/>
    </source>
</evidence>
<dbReference type="EC" id="2.7.1.71" evidence="3 11"/>
<dbReference type="PROSITE" id="PS01128">
    <property type="entry name" value="SHIKIMATE_KINASE"/>
    <property type="match status" value="1"/>
</dbReference>
<feature type="binding site" evidence="11">
    <location>
        <position position="19"/>
    </location>
    <ligand>
        <name>Mg(2+)</name>
        <dbReference type="ChEBI" id="CHEBI:18420"/>
    </ligand>
</feature>
<keyword evidence="11" id="KW-0963">Cytoplasm</keyword>
<name>A0A254QAQ3_9BURK</name>
<evidence type="ECO:0000256" key="4">
    <source>
        <dbReference type="ARBA" id="ARBA00022605"/>
    </source>
</evidence>
<keyword evidence="9 11" id="KW-0057">Aromatic amino acid biosynthesis</keyword>
<feature type="binding site" evidence="11">
    <location>
        <position position="121"/>
    </location>
    <ligand>
        <name>ATP</name>
        <dbReference type="ChEBI" id="CHEBI:30616"/>
    </ligand>
</feature>
<dbReference type="InterPro" id="IPR031322">
    <property type="entry name" value="Shikimate/glucono_kinase"/>
</dbReference>
<proteinExistence type="inferred from homology"/>
<comment type="subcellular location">
    <subcellularLocation>
        <location evidence="11">Cytoplasm</location>
    </subcellularLocation>
</comment>
<dbReference type="GO" id="GO:0009073">
    <property type="term" value="P:aromatic amino acid family biosynthetic process"/>
    <property type="evidence" value="ECO:0007669"/>
    <property type="project" value="UniProtKB-KW"/>
</dbReference>
<sequence>MNSSSNNIFLIGLMGAGKSTVGKLLAKKLGRRFLDADHVIEDRCGVKIPIIFEMEGEDGFRKREAQAIKDITAEQDVILATGGGAILLPENRQFLSERGTVIYLHANPMELWHRTKGGEGRPLLRNGDAKKILENLYAIRDPLYREIADHVIETGKPSVNQLVNTLIMQLELSA</sequence>
<keyword evidence="5 11" id="KW-0808">Transferase</keyword>
<dbReference type="RefSeq" id="WP_088526701.1">
    <property type="nucleotide sequence ID" value="NZ_NGUO01000002.1"/>
</dbReference>
<comment type="pathway">
    <text evidence="1 11">Metabolic intermediate biosynthesis; chorismate biosynthesis; chorismate from D-erythrose 4-phosphate and phosphoenolpyruvate: step 5/7.</text>
</comment>
<protein>
    <recommendedName>
        <fullName evidence="3 11">Shikimate kinase</fullName>
        <shortName evidence="11">SK</shortName>
        <ecNumber evidence="3 11">2.7.1.71</ecNumber>
    </recommendedName>
</protein>
<dbReference type="UniPathway" id="UPA00053">
    <property type="reaction ID" value="UER00088"/>
</dbReference>
<dbReference type="GO" id="GO:0005829">
    <property type="term" value="C:cytosol"/>
    <property type="evidence" value="ECO:0007669"/>
    <property type="project" value="TreeGrafter"/>
</dbReference>
<keyword evidence="7 11" id="KW-0418">Kinase</keyword>
<comment type="catalytic activity">
    <reaction evidence="10 11">
        <text>shikimate + ATP = 3-phosphoshikimate + ADP + H(+)</text>
        <dbReference type="Rhea" id="RHEA:13121"/>
        <dbReference type="ChEBI" id="CHEBI:15378"/>
        <dbReference type="ChEBI" id="CHEBI:30616"/>
        <dbReference type="ChEBI" id="CHEBI:36208"/>
        <dbReference type="ChEBI" id="CHEBI:145989"/>
        <dbReference type="ChEBI" id="CHEBI:456216"/>
        <dbReference type="EC" id="2.7.1.71"/>
    </reaction>
</comment>
<gene>
    <name evidence="11" type="primary">aroK</name>
    <name evidence="12" type="ORF">CBI30_02345</name>
</gene>
<dbReference type="PANTHER" id="PTHR21087:SF16">
    <property type="entry name" value="SHIKIMATE KINASE 1, CHLOROPLASTIC"/>
    <property type="match status" value="1"/>
</dbReference>
<comment type="caution">
    <text evidence="12">The sequence shown here is derived from an EMBL/GenBank/DDBJ whole genome shotgun (WGS) entry which is preliminary data.</text>
</comment>
<dbReference type="GO" id="GO:0000287">
    <property type="term" value="F:magnesium ion binding"/>
    <property type="evidence" value="ECO:0007669"/>
    <property type="project" value="UniProtKB-UniRule"/>
</dbReference>
<keyword evidence="6 11" id="KW-0547">Nucleotide-binding</keyword>
<comment type="subunit">
    <text evidence="11">Monomer.</text>
</comment>
<feature type="binding site" evidence="11">
    <location>
        <position position="140"/>
    </location>
    <ligand>
        <name>substrate</name>
    </ligand>
</feature>
<dbReference type="OrthoDB" id="9800332at2"/>
<dbReference type="GO" id="GO:0008652">
    <property type="term" value="P:amino acid biosynthetic process"/>
    <property type="evidence" value="ECO:0007669"/>
    <property type="project" value="UniProtKB-KW"/>
</dbReference>
<comment type="caution">
    <text evidence="11">Lacks conserved residue(s) required for the propagation of feature annotation.</text>
</comment>
<dbReference type="InterPro" id="IPR000623">
    <property type="entry name" value="Shikimate_kinase/TSH1"/>
</dbReference>
<dbReference type="InterPro" id="IPR027417">
    <property type="entry name" value="P-loop_NTPase"/>
</dbReference>
<evidence type="ECO:0000256" key="7">
    <source>
        <dbReference type="ARBA" id="ARBA00022777"/>
    </source>
</evidence>
<dbReference type="EMBL" id="NGUO01000002">
    <property type="protein sequence ID" value="OWS72612.1"/>
    <property type="molecule type" value="Genomic_DNA"/>
</dbReference>
<evidence type="ECO:0000256" key="10">
    <source>
        <dbReference type="ARBA" id="ARBA00048567"/>
    </source>
</evidence>
<evidence type="ECO:0000256" key="1">
    <source>
        <dbReference type="ARBA" id="ARBA00004842"/>
    </source>
</evidence>
<dbReference type="PANTHER" id="PTHR21087">
    <property type="entry name" value="SHIKIMATE KINASE"/>
    <property type="match status" value="1"/>
</dbReference>
<feature type="binding site" evidence="11">
    <location>
        <position position="37"/>
    </location>
    <ligand>
        <name>substrate</name>
    </ligand>
</feature>
<dbReference type="CDD" id="cd00464">
    <property type="entry name" value="SK"/>
    <property type="match status" value="1"/>
</dbReference>
<keyword evidence="11" id="KW-0460">Magnesium</keyword>
<evidence type="ECO:0000256" key="5">
    <source>
        <dbReference type="ARBA" id="ARBA00022679"/>
    </source>
</evidence>
<evidence type="ECO:0000313" key="12">
    <source>
        <dbReference type="EMBL" id="OWS72612.1"/>
    </source>
</evidence>
<dbReference type="Proteomes" id="UP000198104">
    <property type="component" value="Unassembled WGS sequence"/>
</dbReference>
<dbReference type="Gene3D" id="3.40.50.300">
    <property type="entry name" value="P-loop containing nucleotide triphosphate hydrolases"/>
    <property type="match status" value="1"/>
</dbReference>